<evidence type="ECO:0000256" key="4">
    <source>
        <dbReference type="ARBA" id="ARBA00022989"/>
    </source>
</evidence>
<comment type="subcellular location">
    <subcellularLocation>
        <location evidence="1">Membrane</location>
        <topology evidence="1">Single-pass membrane protein</topology>
    </subcellularLocation>
</comment>
<dbReference type="Gene3D" id="1.20.1440.20">
    <property type="entry name" value="LemA-like domain"/>
    <property type="match status" value="1"/>
</dbReference>
<dbReference type="Pfam" id="PF04011">
    <property type="entry name" value="LemA"/>
    <property type="match status" value="1"/>
</dbReference>
<dbReference type="GO" id="GO:0016020">
    <property type="term" value="C:membrane"/>
    <property type="evidence" value="ECO:0007669"/>
    <property type="project" value="UniProtKB-SubCell"/>
</dbReference>
<dbReference type="PANTHER" id="PTHR34478">
    <property type="entry name" value="PROTEIN LEMA"/>
    <property type="match status" value="1"/>
</dbReference>
<dbReference type="InterPro" id="IPR023353">
    <property type="entry name" value="LemA-like_dom_sf"/>
</dbReference>
<dbReference type="EMBL" id="ACZI02000003">
    <property type="protein sequence ID" value="EFV14849.1"/>
    <property type="molecule type" value="Genomic_DNA"/>
</dbReference>
<evidence type="ECO:0000313" key="7">
    <source>
        <dbReference type="Proteomes" id="UP000004816"/>
    </source>
</evidence>
<dbReference type="AlphaFoldDB" id="E5XLD0"/>
<reference evidence="6 7" key="1">
    <citation type="journal article" date="2011" name="Stand. Genomic Sci.">
        <title>High quality draft genome sequence of Segniliparus rugosus CDC 945(T)= (ATCC BAA-974(T)).</title>
        <authorList>
            <person name="Earl A.M."/>
            <person name="Desjardins C.A."/>
            <person name="Fitzgerald M.G."/>
            <person name="Arachchi H.M."/>
            <person name="Zeng Q."/>
            <person name="Mehta T."/>
            <person name="Griggs A."/>
            <person name="Birren B.W."/>
            <person name="Toney N.C."/>
            <person name="Carr J."/>
            <person name="Posey J."/>
            <person name="Butler W.R."/>
        </authorList>
    </citation>
    <scope>NUCLEOTIDE SEQUENCE [LARGE SCALE GENOMIC DNA]</scope>
    <source>
        <strain evidence="7">ATCC BAA-974 / DSM 45345 / CCUG 50838 / CIP 108380 / JCM 13579 / CDC 945</strain>
    </source>
</reference>
<comment type="caution">
    <text evidence="6">The sequence shown here is derived from an EMBL/GenBank/DDBJ whole genome shotgun (WGS) entry which is preliminary data.</text>
</comment>
<comment type="similarity">
    <text evidence="2">Belongs to the LemA family.</text>
</comment>
<dbReference type="STRING" id="679197.HMPREF9336_00299"/>
<evidence type="ECO:0000256" key="1">
    <source>
        <dbReference type="ARBA" id="ARBA00004167"/>
    </source>
</evidence>
<keyword evidence="4" id="KW-1133">Transmembrane helix</keyword>
<protein>
    <recommendedName>
        <fullName evidence="8">LemA family protein</fullName>
    </recommendedName>
</protein>
<evidence type="ECO:0000256" key="5">
    <source>
        <dbReference type="ARBA" id="ARBA00023136"/>
    </source>
</evidence>
<keyword evidence="5" id="KW-0472">Membrane</keyword>
<organism evidence="6 7">
    <name type="scientific">Segniliparus rugosus (strain ATCC BAA-974 / DSM 45345 / CCUG 50838 / CIP 108380 / JCM 13579 / CDC 945)</name>
    <dbReference type="NCBI Taxonomy" id="679197"/>
    <lineage>
        <taxon>Bacteria</taxon>
        <taxon>Bacillati</taxon>
        <taxon>Actinomycetota</taxon>
        <taxon>Actinomycetes</taxon>
        <taxon>Mycobacteriales</taxon>
        <taxon>Segniliparaceae</taxon>
        <taxon>Segniliparus</taxon>
    </lineage>
</organism>
<proteinExistence type="inferred from homology"/>
<dbReference type="PANTHER" id="PTHR34478:SF1">
    <property type="entry name" value="PROTEIN LEMA"/>
    <property type="match status" value="1"/>
</dbReference>
<dbReference type="HOGENOM" id="CLU_056714_0_1_11"/>
<evidence type="ECO:0000256" key="2">
    <source>
        <dbReference type="ARBA" id="ARBA00008854"/>
    </source>
</evidence>
<evidence type="ECO:0000256" key="3">
    <source>
        <dbReference type="ARBA" id="ARBA00022692"/>
    </source>
</evidence>
<keyword evidence="3" id="KW-0812">Transmembrane</keyword>
<accession>E5XLD0</accession>
<dbReference type="InterPro" id="IPR007156">
    <property type="entry name" value="MamQ_LemA"/>
</dbReference>
<sequence length="206" mass="22493">MSSIMAVLVAGSCCFGLVVLAVLVGVWASYNGLVRLRNTVRESWRQVDVELQRRHDLVPNLVQTTVAAAQFERGAIERVVAARNFAVEASGFSGSVARAAYAEGQLSSALRGFFAVAESYPTLRSNANFVQLQSELANTEDRIAASRRFYNGNVRELNVKVESFPSNLIAGAFGFQQSEYFELDDPAARQRPDLSGAFDVLRPPQG</sequence>
<dbReference type="RefSeq" id="WP_007467154.1">
    <property type="nucleotide sequence ID" value="NZ_KI391954.1"/>
</dbReference>
<keyword evidence="7" id="KW-1185">Reference proteome</keyword>
<evidence type="ECO:0000313" key="6">
    <source>
        <dbReference type="EMBL" id="EFV14849.1"/>
    </source>
</evidence>
<name>E5XLD0_SEGRC</name>
<dbReference type="Proteomes" id="UP000004816">
    <property type="component" value="Unassembled WGS sequence"/>
</dbReference>
<dbReference type="eggNOG" id="COG1704">
    <property type="taxonomic scope" value="Bacteria"/>
</dbReference>
<dbReference type="SUPFAM" id="SSF140478">
    <property type="entry name" value="LemA-like"/>
    <property type="match status" value="1"/>
</dbReference>
<gene>
    <name evidence="6" type="ORF">HMPREF9336_00299</name>
</gene>
<evidence type="ECO:0008006" key="8">
    <source>
        <dbReference type="Google" id="ProtNLM"/>
    </source>
</evidence>